<sequence length="230" mass="25467">MWNLMRIELKKMKLGWYARGAIIANLILLGFLWMVSYVEKIEGEETMQTIDESFLIIGTLVRGVFIIFGAVLIARLVISEFKNKTILVLFTYPVNRKKLLASKLMIAFGLTFITILISNVFVAFAFFFLNSIYHMIPGEVTSDIVSQQAVKMAVFAFGAAGTSLVPIYFGMRKYSVPATIISAVIIVMAMSSTTSEFSLSSIVYIPLSLAAAGLVFACLAVRKIDKTDVL</sequence>
<evidence type="ECO:0000313" key="2">
    <source>
        <dbReference type="EMBL" id="ADP34903.1"/>
    </source>
</evidence>
<dbReference type="EMBL" id="CP002207">
    <property type="protein sequence ID" value="ADP34903.1"/>
    <property type="molecule type" value="Genomic_DNA"/>
</dbReference>
<proteinExistence type="predicted"/>
<dbReference type="Pfam" id="PF12730">
    <property type="entry name" value="ABC2_membrane_4"/>
    <property type="match status" value="1"/>
</dbReference>
<gene>
    <name evidence="2" type="ordered locus">BATR1942_19940</name>
</gene>
<keyword evidence="1" id="KW-0812">Transmembrane</keyword>
<feature type="transmembrane region" description="Helical" evidence="1">
    <location>
        <begin position="16"/>
        <end position="35"/>
    </location>
</feature>
<feature type="transmembrane region" description="Helical" evidence="1">
    <location>
        <begin position="176"/>
        <end position="195"/>
    </location>
</feature>
<accession>A0ABM5M3Z2</accession>
<feature type="transmembrane region" description="Helical" evidence="1">
    <location>
        <begin position="104"/>
        <end position="129"/>
    </location>
</feature>
<name>A0ABM5M3Z2_BACA1</name>
<evidence type="ECO:0000313" key="3">
    <source>
        <dbReference type="Proteomes" id="UP000006867"/>
    </source>
</evidence>
<dbReference type="RefSeq" id="WP_003327976.1">
    <property type="nucleotide sequence ID" value="NC_014639.1"/>
</dbReference>
<dbReference type="Proteomes" id="UP000006867">
    <property type="component" value="Chromosome"/>
</dbReference>
<feature type="transmembrane region" description="Helical" evidence="1">
    <location>
        <begin position="201"/>
        <end position="221"/>
    </location>
</feature>
<reference evidence="2 3" key="1">
    <citation type="journal article" date="2011" name="Front. Microbiol.">
        <title>Genomic signatures of strain selection and enhancement in Bacillus atrophaeus var. globigii, a historical biowarfare simulant.</title>
        <authorList>
            <person name="Gibbons H.S."/>
            <person name="Broomall S.M."/>
            <person name="McNew L.A."/>
            <person name="Daligault H."/>
            <person name="Chapman C."/>
            <person name="Bruce D."/>
            <person name="Karavis M."/>
            <person name="Krepps M."/>
            <person name="McGregor P.A."/>
            <person name="Hong C."/>
            <person name="Park K.H."/>
            <person name="Akmal A."/>
            <person name="Feldman A."/>
            <person name="Lin J.S."/>
            <person name="Chang W.E."/>
            <person name="Higgs B.W."/>
            <person name="Demirev P."/>
            <person name="Lindquist J."/>
            <person name="Liem A."/>
            <person name="Fochler E."/>
            <person name="Read T.D."/>
            <person name="Tapia R."/>
            <person name="Johnson S."/>
            <person name="Bishop-Lilly K.A."/>
            <person name="Detter C."/>
            <person name="Han C."/>
            <person name="Sozhamannan S."/>
            <person name="Rosenzweig C.N."/>
            <person name="Skowronski E.W."/>
        </authorList>
    </citation>
    <scope>NUCLEOTIDE SEQUENCE [LARGE SCALE GENOMIC DNA]</scope>
    <source>
        <strain evidence="2 3">1942</strain>
    </source>
</reference>
<feature type="transmembrane region" description="Helical" evidence="1">
    <location>
        <begin position="55"/>
        <end position="78"/>
    </location>
</feature>
<protein>
    <submittedName>
        <fullName evidence="2">Na+-driven exporter or maturation protein</fullName>
    </submittedName>
</protein>
<keyword evidence="1" id="KW-0472">Membrane</keyword>
<evidence type="ECO:0000256" key="1">
    <source>
        <dbReference type="SAM" id="Phobius"/>
    </source>
</evidence>
<feature type="transmembrane region" description="Helical" evidence="1">
    <location>
        <begin position="149"/>
        <end position="169"/>
    </location>
</feature>
<organism evidence="2 3">
    <name type="scientific">Bacillus atrophaeus (strain 1942)</name>
    <dbReference type="NCBI Taxonomy" id="720555"/>
    <lineage>
        <taxon>Bacteria</taxon>
        <taxon>Bacillati</taxon>
        <taxon>Bacillota</taxon>
        <taxon>Bacilli</taxon>
        <taxon>Bacillales</taxon>
        <taxon>Bacillaceae</taxon>
        <taxon>Bacillus</taxon>
    </lineage>
</organism>
<keyword evidence="3" id="KW-1185">Reference proteome</keyword>
<keyword evidence="1" id="KW-1133">Transmembrane helix</keyword>